<keyword evidence="3" id="KW-0677">Repeat</keyword>
<evidence type="ECO:0000256" key="4">
    <source>
        <dbReference type="SAM" id="Phobius"/>
    </source>
</evidence>
<dbReference type="GO" id="GO:0005829">
    <property type="term" value="C:cytosol"/>
    <property type="evidence" value="ECO:0007669"/>
    <property type="project" value="TreeGrafter"/>
</dbReference>
<dbReference type="Proteomes" id="UP000256326">
    <property type="component" value="Unassembled WGS sequence"/>
</dbReference>
<dbReference type="PANTHER" id="PTHR23416">
    <property type="entry name" value="SIALIC ACID SYNTHASE-RELATED"/>
    <property type="match status" value="1"/>
</dbReference>
<keyword evidence="2 5" id="KW-0808">Transferase</keyword>
<dbReference type="GO" id="GO:0008374">
    <property type="term" value="F:O-acyltransferase activity"/>
    <property type="evidence" value="ECO:0007669"/>
    <property type="project" value="TreeGrafter"/>
</dbReference>
<proteinExistence type="inferred from homology"/>
<keyword evidence="4" id="KW-0812">Transmembrane</keyword>
<evidence type="ECO:0000313" key="5">
    <source>
        <dbReference type="EMBL" id="REC68107.1"/>
    </source>
</evidence>
<dbReference type="InterPro" id="IPR011004">
    <property type="entry name" value="Trimer_LpxA-like_sf"/>
</dbReference>
<gene>
    <name evidence="5" type="ORF">DRF58_14510</name>
</gene>
<keyword evidence="4" id="KW-1133">Transmembrane helix</keyword>
<sequence>MGNQELDLSTYQRASTRKEQILRLLWTIVWAVFARPIPRSLFNSWKLFLLRIFGAKVKNTSVVYSRAKIYQPWNLEMGEYACIASDVDCYNADKIIIGDHATVSQKASLYTASHDISTASHVWFSKPIVIEAKAWVAAESFVMAGVTIGEGAVVGARAAVFKDVEPWTVVGGNPAKFIKKREIIC</sequence>
<dbReference type="CDD" id="cd05825">
    <property type="entry name" value="LbH_wcaF_like"/>
    <property type="match status" value="1"/>
</dbReference>
<organism evidence="5 6">
    <name type="scientific">Epilithonimonas hispanica</name>
    <dbReference type="NCBI Taxonomy" id="358687"/>
    <lineage>
        <taxon>Bacteria</taxon>
        <taxon>Pseudomonadati</taxon>
        <taxon>Bacteroidota</taxon>
        <taxon>Flavobacteriia</taxon>
        <taxon>Flavobacteriales</taxon>
        <taxon>Weeksellaceae</taxon>
        <taxon>Chryseobacterium group</taxon>
        <taxon>Epilithonimonas</taxon>
    </lineage>
</organism>
<dbReference type="PROSITE" id="PS00101">
    <property type="entry name" value="HEXAPEP_TRANSFERASES"/>
    <property type="match status" value="1"/>
</dbReference>
<keyword evidence="4" id="KW-0472">Membrane</keyword>
<keyword evidence="6" id="KW-1185">Reference proteome</keyword>
<protein>
    <submittedName>
        <fullName evidence="5">Putative colanic acid biosynthesis acetyltransferase</fullName>
    </submittedName>
</protein>
<reference evidence="5 6" key="1">
    <citation type="journal article" date="2006" name="Int. J. Syst. Evol. Microbiol.">
        <title>Chryseobacterium hispanicum sp. nov., isolated from the drinking water distribution system of Sevilla, Spain.</title>
        <authorList>
            <person name="Gallego V."/>
            <person name="Garcia M.T."/>
            <person name="Ventosa A."/>
        </authorList>
    </citation>
    <scope>NUCLEOTIDE SEQUENCE [LARGE SCALE GENOMIC DNA]</scope>
    <source>
        <strain evidence="5 6">KCTC 22104</strain>
    </source>
</reference>
<dbReference type="PANTHER" id="PTHR23416:SF23">
    <property type="entry name" value="ACETYLTRANSFERASE C18B11.09C-RELATED"/>
    <property type="match status" value="1"/>
</dbReference>
<dbReference type="Gene3D" id="2.160.10.10">
    <property type="entry name" value="Hexapeptide repeat proteins"/>
    <property type="match status" value="1"/>
</dbReference>
<dbReference type="OrthoDB" id="9814490at2"/>
<evidence type="ECO:0000256" key="3">
    <source>
        <dbReference type="ARBA" id="ARBA00022737"/>
    </source>
</evidence>
<evidence type="ECO:0000313" key="6">
    <source>
        <dbReference type="Proteomes" id="UP000256326"/>
    </source>
</evidence>
<evidence type="ECO:0000256" key="1">
    <source>
        <dbReference type="ARBA" id="ARBA00007274"/>
    </source>
</evidence>
<accession>A0A3D9CR64</accession>
<dbReference type="AlphaFoldDB" id="A0A3D9CR64"/>
<dbReference type="InterPro" id="IPR018357">
    <property type="entry name" value="Hexapep_transf_CS"/>
</dbReference>
<dbReference type="InterPro" id="IPR051159">
    <property type="entry name" value="Hexapeptide_acetyltransf"/>
</dbReference>
<name>A0A3D9CR64_9FLAO</name>
<evidence type="ECO:0000256" key="2">
    <source>
        <dbReference type="ARBA" id="ARBA00022679"/>
    </source>
</evidence>
<dbReference type="EMBL" id="QNUG01000038">
    <property type="protein sequence ID" value="REC68107.1"/>
    <property type="molecule type" value="Genomic_DNA"/>
</dbReference>
<dbReference type="RefSeq" id="WP_116036454.1">
    <property type="nucleotide sequence ID" value="NZ_JBHLVV010000139.1"/>
</dbReference>
<comment type="caution">
    <text evidence="5">The sequence shown here is derived from an EMBL/GenBank/DDBJ whole genome shotgun (WGS) entry which is preliminary data.</text>
</comment>
<feature type="transmembrane region" description="Helical" evidence="4">
    <location>
        <begin position="21"/>
        <end position="38"/>
    </location>
</feature>
<dbReference type="SUPFAM" id="SSF51161">
    <property type="entry name" value="Trimeric LpxA-like enzymes"/>
    <property type="match status" value="1"/>
</dbReference>
<comment type="similarity">
    <text evidence="1">Belongs to the transferase hexapeptide repeat family.</text>
</comment>